<evidence type="ECO:0000313" key="3">
    <source>
        <dbReference type="Proteomes" id="UP000178176"/>
    </source>
</evidence>
<dbReference type="PANTHER" id="PTHR43179:SF7">
    <property type="entry name" value="RHAMNOSYLTRANSFERASE WBBL"/>
    <property type="match status" value="1"/>
</dbReference>
<comment type="caution">
    <text evidence="2">The sequence shown here is derived from an EMBL/GenBank/DDBJ whole genome shotgun (WGS) entry which is preliminary data.</text>
</comment>
<evidence type="ECO:0000259" key="1">
    <source>
        <dbReference type="Pfam" id="PF00535"/>
    </source>
</evidence>
<evidence type="ECO:0000313" key="2">
    <source>
        <dbReference type="EMBL" id="OGC92163.1"/>
    </source>
</evidence>
<proteinExistence type="predicted"/>
<dbReference type="AlphaFoldDB" id="A0A1F4YFZ4"/>
<gene>
    <name evidence="2" type="ORF">A2876_02655</name>
</gene>
<dbReference type="Proteomes" id="UP000178176">
    <property type="component" value="Unassembled WGS sequence"/>
</dbReference>
<organism evidence="2 3">
    <name type="scientific">Candidatus Amesbacteria bacterium RIFCSPHIGHO2_01_FULL_48_32b</name>
    <dbReference type="NCBI Taxonomy" id="1797253"/>
    <lineage>
        <taxon>Bacteria</taxon>
        <taxon>Candidatus Amesiibacteriota</taxon>
    </lineage>
</organism>
<feature type="domain" description="Glycosyltransferase 2-like" evidence="1">
    <location>
        <begin position="17"/>
        <end position="135"/>
    </location>
</feature>
<accession>A0A1F4YFZ4</accession>
<dbReference type="PANTHER" id="PTHR43179">
    <property type="entry name" value="RHAMNOSYLTRANSFERASE WBBL"/>
    <property type="match status" value="1"/>
</dbReference>
<dbReference type="EMBL" id="MEXH01000021">
    <property type="protein sequence ID" value="OGC92163.1"/>
    <property type="molecule type" value="Genomic_DNA"/>
</dbReference>
<dbReference type="SUPFAM" id="SSF53448">
    <property type="entry name" value="Nucleotide-diphospho-sugar transferases"/>
    <property type="match status" value="1"/>
</dbReference>
<dbReference type="InterPro" id="IPR029044">
    <property type="entry name" value="Nucleotide-diphossugar_trans"/>
</dbReference>
<name>A0A1F4YFZ4_9BACT</name>
<dbReference type="InterPro" id="IPR001173">
    <property type="entry name" value="Glyco_trans_2-like"/>
</dbReference>
<sequence length="301" mass="34377">MPKFCQIFMPDSTPLISVIIVSWNVADSLKRCLDSVFTTKYSNLEIIVIDNASTDNSLKIAKSFSQTNVIANTKNLGFPKSVNIGLRQSRGDYILLLNPDTRLPKDFFTRSLEFVYSHSDLGVMGPKFINPDGTPQGSVFLEPSIITTFREYWLGQKGLTAKYSPPGIAEVSSVSGACMFFPKTTIVKVGKFTEEVFMYFEDMDYCRRIRRAKLKVYYNPQITIIHEHGQSSKKLSNLKYRNLIETVVYPCRKMLHLPNTTPSMERYRTESGIWYNGWFKAAILAVIIWTSHRFLGQDVKN</sequence>
<reference evidence="2 3" key="1">
    <citation type="journal article" date="2016" name="Nat. Commun.">
        <title>Thousands of microbial genomes shed light on interconnected biogeochemical processes in an aquifer system.</title>
        <authorList>
            <person name="Anantharaman K."/>
            <person name="Brown C.T."/>
            <person name="Hug L.A."/>
            <person name="Sharon I."/>
            <person name="Castelle C.J."/>
            <person name="Probst A.J."/>
            <person name="Thomas B.C."/>
            <person name="Singh A."/>
            <person name="Wilkins M.J."/>
            <person name="Karaoz U."/>
            <person name="Brodie E.L."/>
            <person name="Williams K.H."/>
            <person name="Hubbard S.S."/>
            <person name="Banfield J.F."/>
        </authorList>
    </citation>
    <scope>NUCLEOTIDE SEQUENCE [LARGE SCALE GENOMIC DNA]</scope>
</reference>
<dbReference type="CDD" id="cd04186">
    <property type="entry name" value="GT_2_like_c"/>
    <property type="match status" value="1"/>
</dbReference>
<protein>
    <recommendedName>
        <fullName evidence="1">Glycosyltransferase 2-like domain-containing protein</fullName>
    </recommendedName>
</protein>
<dbReference type="Pfam" id="PF00535">
    <property type="entry name" value="Glycos_transf_2"/>
    <property type="match status" value="1"/>
</dbReference>
<dbReference type="Gene3D" id="3.90.550.10">
    <property type="entry name" value="Spore Coat Polysaccharide Biosynthesis Protein SpsA, Chain A"/>
    <property type="match status" value="1"/>
</dbReference>